<keyword evidence="4" id="KW-0547">Nucleotide-binding</keyword>
<evidence type="ECO:0000313" key="10">
    <source>
        <dbReference type="EMBL" id="KFA92032.1"/>
    </source>
</evidence>
<dbReference type="InterPro" id="IPR014721">
    <property type="entry name" value="Ribsml_uS5_D2-typ_fold_subgr"/>
</dbReference>
<evidence type="ECO:0000256" key="3">
    <source>
        <dbReference type="ARBA" id="ARBA00022516"/>
    </source>
</evidence>
<evidence type="ECO:0000259" key="9">
    <source>
        <dbReference type="Pfam" id="PF22700"/>
    </source>
</evidence>
<dbReference type="GO" id="GO:0005829">
    <property type="term" value="C:cytosol"/>
    <property type="evidence" value="ECO:0007669"/>
    <property type="project" value="InterPro"/>
</dbReference>
<dbReference type="Gene3D" id="3.30.70.890">
    <property type="entry name" value="GHMP kinase, C-terminal domain"/>
    <property type="match status" value="1"/>
</dbReference>
<keyword evidence="7" id="KW-0456">Lyase</keyword>
<reference evidence="10 11" key="1">
    <citation type="submission" date="2014-07" db="EMBL/GenBank/DDBJ databases">
        <title>Draft Genome Sequence of Gephyronic Acid Producer, Cystobacter violaceus Strain Cb vi76.</title>
        <authorList>
            <person name="Stevens D.C."/>
            <person name="Young J."/>
            <person name="Carmichael R."/>
            <person name="Tan J."/>
            <person name="Taylor R.E."/>
        </authorList>
    </citation>
    <scope>NUCLEOTIDE SEQUENCE [LARGE SCALE GENOMIC DNA]</scope>
    <source>
        <strain evidence="10 11">Cb vi76</strain>
    </source>
</reference>
<organism evidence="10 11">
    <name type="scientific">Archangium violaceum Cb vi76</name>
    <dbReference type="NCBI Taxonomy" id="1406225"/>
    <lineage>
        <taxon>Bacteria</taxon>
        <taxon>Pseudomonadati</taxon>
        <taxon>Myxococcota</taxon>
        <taxon>Myxococcia</taxon>
        <taxon>Myxococcales</taxon>
        <taxon>Cystobacterineae</taxon>
        <taxon>Archangiaceae</taxon>
        <taxon>Archangium</taxon>
    </lineage>
</organism>
<comment type="caution">
    <text evidence="10">The sequence shown here is derived from an EMBL/GenBank/DDBJ whole genome shotgun (WGS) entry which is preliminary data.</text>
</comment>
<evidence type="ECO:0000259" key="8">
    <source>
        <dbReference type="Pfam" id="PF18376"/>
    </source>
</evidence>
<evidence type="ECO:0000313" key="11">
    <source>
        <dbReference type="Proteomes" id="UP000028547"/>
    </source>
</evidence>
<feature type="domain" description="Diphosphomevalonate decarboxylase-like N-terminal" evidence="9">
    <location>
        <begin position="7"/>
        <end position="165"/>
    </location>
</feature>
<evidence type="ECO:0000256" key="5">
    <source>
        <dbReference type="ARBA" id="ARBA00022840"/>
    </source>
</evidence>
<comment type="similarity">
    <text evidence="1">Belongs to the diphosphomevalonate decarboxylase family.</text>
</comment>
<dbReference type="GO" id="GO:0005524">
    <property type="term" value="F:ATP binding"/>
    <property type="evidence" value="ECO:0007669"/>
    <property type="project" value="UniProtKB-KW"/>
</dbReference>
<dbReference type="NCBIfam" id="TIGR01240">
    <property type="entry name" value="mevDPdecarb"/>
    <property type="match status" value="1"/>
</dbReference>
<dbReference type="PANTHER" id="PTHR10977">
    <property type="entry name" value="DIPHOSPHOMEVALONATE DECARBOXYLASE"/>
    <property type="match status" value="1"/>
</dbReference>
<keyword evidence="5" id="KW-0067">ATP-binding</keyword>
<evidence type="ECO:0000256" key="1">
    <source>
        <dbReference type="ARBA" id="ARBA00008831"/>
    </source>
</evidence>
<proteinExistence type="inferred from homology"/>
<dbReference type="Proteomes" id="UP000028547">
    <property type="component" value="Unassembled WGS sequence"/>
</dbReference>
<dbReference type="InterPro" id="IPR036554">
    <property type="entry name" value="GHMP_kinase_C_sf"/>
</dbReference>
<dbReference type="InterPro" id="IPR020568">
    <property type="entry name" value="Ribosomal_Su5_D2-typ_SF"/>
</dbReference>
<evidence type="ECO:0000256" key="7">
    <source>
        <dbReference type="ARBA" id="ARBA00023239"/>
    </source>
</evidence>
<dbReference type="RefSeq" id="WP_043395827.1">
    <property type="nucleotide sequence ID" value="NZ_JPMI01000109.1"/>
</dbReference>
<dbReference type="SUPFAM" id="SSF54211">
    <property type="entry name" value="Ribosomal protein S5 domain 2-like"/>
    <property type="match status" value="1"/>
</dbReference>
<evidence type="ECO:0000256" key="2">
    <source>
        <dbReference type="ARBA" id="ARBA00012296"/>
    </source>
</evidence>
<dbReference type="GO" id="GO:0004163">
    <property type="term" value="F:diphosphomevalonate decarboxylase activity"/>
    <property type="evidence" value="ECO:0007669"/>
    <property type="project" value="UniProtKB-EC"/>
</dbReference>
<sequence length="330" mass="35461">MKATVRAHPNLALVKYWGKRDDALILPHQSSLSMTLSPLSVRTTVAFGTGSADEVELNGYVAKGSERDRVLRVLDAVRAEAKGAKLGPAKMVSRGDFPASAGLASSAAGFAALAVAARAAAGLPADPQAASMLARLGSGSACRSVQGGFCEWMRGERPDGTDSYAVQRFDEKHWPELRMVVAIVSRDEKEVKSRDGMKNAVETSPYYPAWVKDAEVEVVRAREYLAKKDLQALGEMCERNAWRMHATSLAADPPLCYLMPKTLELIHSLREQRKKGVPVWFTLDAGPNPCILTDAAHELAAEAAAMACGATEVVRCVPGGDATLLAEHLF</sequence>
<name>A0A084SU97_9BACT</name>
<evidence type="ECO:0000256" key="6">
    <source>
        <dbReference type="ARBA" id="ARBA00023098"/>
    </source>
</evidence>
<dbReference type="PIRSF" id="PIRSF015950">
    <property type="entry name" value="Mev_P_decrbx"/>
    <property type="match status" value="1"/>
</dbReference>
<dbReference type="Gene3D" id="3.30.230.10">
    <property type="match status" value="1"/>
</dbReference>
<dbReference type="SUPFAM" id="SSF55060">
    <property type="entry name" value="GHMP Kinase, C-terminal domain"/>
    <property type="match status" value="1"/>
</dbReference>
<dbReference type="Pfam" id="PF22700">
    <property type="entry name" value="MVD-like_N"/>
    <property type="match status" value="1"/>
</dbReference>
<dbReference type="InterPro" id="IPR005935">
    <property type="entry name" value="Mev_decarb"/>
</dbReference>
<keyword evidence="3" id="KW-0444">Lipid biosynthesis</keyword>
<keyword evidence="6" id="KW-0443">Lipid metabolism</keyword>
<dbReference type="InterPro" id="IPR041431">
    <property type="entry name" value="Mvd1_C"/>
</dbReference>
<dbReference type="PANTHER" id="PTHR10977:SF3">
    <property type="entry name" value="DIPHOSPHOMEVALONATE DECARBOXYLASE"/>
    <property type="match status" value="1"/>
</dbReference>
<dbReference type="Pfam" id="PF18376">
    <property type="entry name" value="MDD_C"/>
    <property type="match status" value="1"/>
</dbReference>
<feature type="domain" description="Mvd1 C-terminal" evidence="8">
    <location>
        <begin position="179"/>
        <end position="297"/>
    </location>
</feature>
<dbReference type="EC" id="4.1.1.33" evidence="2"/>
<dbReference type="AlphaFoldDB" id="A0A084SU97"/>
<accession>A0A084SU97</accession>
<dbReference type="InterPro" id="IPR053859">
    <property type="entry name" value="MVD-like_N"/>
</dbReference>
<dbReference type="InterPro" id="IPR029765">
    <property type="entry name" value="Mev_diP_decarb"/>
</dbReference>
<evidence type="ECO:0000256" key="4">
    <source>
        <dbReference type="ARBA" id="ARBA00022741"/>
    </source>
</evidence>
<dbReference type="EMBL" id="JPMI01000109">
    <property type="protein sequence ID" value="KFA92032.1"/>
    <property type="molecule type" value="Genomic_DNA"/>
</dbReference>
<dbReference type="GO" id="GO:0019287">
    <property type="term" value="P:isopentenyl diphosphate biosynthetic process, mevalonate pathway"/>
    <property type="evidence" value="ECO:0007669"/>
    <property type="project" value="InterPro"/>
</dbReference>
<protein>
    <recommendedName>
        <fullName evidence="2">diphosphomevalonate decarboxylase</fullName>
        <ecNumber evidence="2">4.1.1.33</ecNumber>
    </recommendedName>
</protein>
<gene>
    <name evidence="10" type="ORF">Q664_17035</name>
</gene>